<dbReference type="InterPro" id="IPR041535">
    <property type="entry name" value="VbhA"/>
</dbReference>
<gene>
    <name evidence="3" type="ORF">ACI2L5_04505</name>
</gene>
<dbReference type="InterPro" id="IPR043038">
    <property type="entry name" value="VbhA_sf"/>
</dbReference>
<dbReference type="CDD" id="cd11586">
    <property type="entry name" value="VbhA_like"/>
    <property type="match status" value="1"/>
</dbReference>
<dbReference type="Gene3D" id="1.10.8.1050">
    <property type="entry name" value="Antitoxin VbhA-like"/>
    <property type="match status" value="1"/>
</dbReference>
<protein>
    <submittedName>
        <fullName evidence="3">Antitoxin VbhA family protein</fullName>
    </submittedName>
</protein>
<organism evidence="3 4">
    <name type="scientific">Streptomyces milbemycinicus</name>
    <dbReference type="NCBI Taxonomy" id="476552"/>
    <lineage>
        <taxon>Bacteria</taxon>
        <taxon>Bacillati</taxon>
        <taxon>Actinomycetota</taxon>
        <taxon>Actinomycetes</taxon>
        <taxon>Kitasatosporales</taxon>
        <taxon>Streptomycetaceae</taxon>
        <taxon>Streptomyces</taxon>
    </lineage>
</organism>
<name>A0ABW8LE27_9ACTN</name>
<feature type="domain" description="Antitoxin VbhA" evidence="2">
    <location>
        <begin position="17"/>
        <end position="63"/>
    </location>
</feature>
<accession>A0ABW8LE27</accession>
<dbReference type="InterPro" id="IPR033788">
    <property type="entry name" value="VbhA-like"/>
</dbReference>
<feature type="region of interest" description="Disordered" evidence="1">
    <location>
        <begin position="1"/>
        <end position="44"/>
    </location>
</feature>
<dbReference type="Proteomes" id="UP001620295">
    <property type="component" value="Unassembled WGS sequence"/>
</dbReference>
<dbReference type="RefSeq" id="WP_358633576.1">
    <property type="nucleotide sequence ID" value="NZ_JBFAEV010000004.1"/>
</dbReference>
<dbReference type="EMBL" id="JBJDQH010000002">
    <property type="protein sequence ID" value="MFK4264183.1"/>
    <property type="molecule type" value="Genomic_DNA"/>
</dbReference>
<dbReference type="Pfam" id="PF18495">
    <property type="entry name" value="VbhA"/>
    <property type="match status" value="1"/>
</dbReference>
<sequence length="68" mass="7298">MCISPSAPERLSRRVARSKAAESVTDSLATEGLRPTSASDQDADTYVRGAMSAEEMATRALARHHPEP</sequence>
<evidence type="ECO:0000313" key="3">
    <source>
        <dbReference type="EMBL" id="MFK4264183.1"/>
    </source>
</evidence>
<keyword evidence="4" id="KW-1185">Reference proteome</keyword>
<comment type="caution">
    <text evidence="3">The sequence shown here is derived from an EMBL/GenBank/DDBJ whole genome shotgun (WGS) entry which is preliminary data.</text>
</comment>
<evidence type="ECO:0000313" key="4">
    <source>
        <dbReference type="Proteomes" id="UP001620295"/>
    </source>
</evidence>
<evidence type="ECO:0000256" key="1">
    <source>
        <dbReference type="SAM" id="MobiDB-lite"/>
    </source>
</evidence>
<reference evidence="3 4" key="1">
    <citation type="submission" date="2024-11" db="EMBL/GenBank/DDBJ databases">
        <title>The Natural Products Discovery Center: Release of the First 8490 Sequenced Strains for Exploring Actinobacteria Biosynthetic Diversity.</title>
        <authorList>
            <person name="Kalkreuter E."/>
            <person name="Kautsar S.A."/>
            <person name="Yang D."/>
            <person name="Bader C.D."/>
            <person name="Teijaro C.N."/>
            <person name="Fluegel L."/>
            <person name="Davis C.M."/>
            <person name="Simpson J.R."/>
            <person name="Lauterbach L."/>
            <person name="Steele A.D."/>
            <person name="Gui C."/>
            <person name="Meng S."/>
            <person name="Li G."/>
            <person name="Viehrig K."/>
            <person name="Ye F."/>
            <person name="Su P."/>
            <person name="Kiefer A.F."/>
            <person name="Nichols A."/>
            <person name="Cepeda A.J."/>
            <person name="Yan W."/>
            <person name="Fan B."/>
            <person name="Jiang Y."/>
            <person name="Adhikari A."/>
            <person name="Zheng C.-J."/>
            <person name="Schuster L."/>
            <person name="Cowan T.M."/>
            <person name="Smanski M.J."/>
            <person name="Chevrette M.G."/>
            <person name="De Carvalho L.P.S."/>
            <person name="Shen B."/>
        </authorList>
    </citation>
    <scope>NUCLEOTIDE SEQUENCE [LARGE SCALE GENOMIC DNA]</scope>
    <source>
        <strain evidence="3 4">NPDC020863</strain>
    </source>
</reference>
<proteinExistence type="predicted"/>
<evidence type="ECO:0000259" key="2">
    <source>
        <dbReference type="Pfam" id="PF18495"/>
    </source>
</evidence>